<accession>A0A0F4KT40</accession>
<name>A0A0F4KT40_9BIFI</name>
<organism evidence="1 2">
    <name type="scientific">Bifidobacterium asteroides</name>
    <dbReference type="NCBI Taxonomy" id="1684"/>
    <lineage>
        <taxon>Bacteria</taxon>
        <taxon>Bacillati</taxon>
        <taxon>Actinomycetota</taxon>
        <taxon>Actinomycetes</taxon>
        <taxon>Bifidobacteriales</taxon>
        <taxon>Bifidobacteriaceae</taxon>
        <taxon>Bifidobacterium</taxon>
    </lineage>
</organism>
<dbReference type="Proteomes" id="UP000033648">
    <property type="component" value="Unassembled WGS sequence"/>
</dbReference>
<evidence type="ECO:0000313" key="2">
    <source>
        <dbReference type="Proteomes" id="UP000033648"/>
    </source>
</evidence>
<dbReference type="EMBL" id="JWME01000011">
    <property type="protein sequence ID" value="KJY49837.1"/>
    <property type="molecule type" value="Genomic_DNA"/>
</dbReference>
<protein>
    <submittedName>
        <fullName evidence="1">Uncharacterized protein</fullName>
    </submittedName>
</protein>
<sequence length="55" mass="5806">MWMLLDPFLMPTLLDTCTCFIGLVPASWCGSEDGTGLDLRIVGGGGGFLLAVTSR</sequence>
<reference evidence="1 2" key="1">
    <citation type="submission" date="2014-12" db="EMBL/GenBank/DDBJ databases">
        <title>Comparative genomics of the lactic acid bacteria isolated from the honey bee gut.</title>
        <authorList>
            <person name="Ellegaard K.M."/>
            <person name="Tamarit D."/>
            <person name="Javelind E."/>
            <person name="Olofsson T."/>
            <person name="Andersson S.G."/>
            <person name="Vasquez A."/>
        </authorList>
    </citation>
    <scope>NUCLEOTIDE SEQUENCE [LARGE SCALE GENOMIC DNA]</scope>
    <source>
        <strain evidence="1 2">Bin2</strain>
    </source>
</reference>
<dbReference type="PATRIC" id="fig|1684.4.peg.1239"/>
<gene>
    <name evidence="1" type="ORF">JF69_11470</name>
</gene>
<dbReference type="AlphaFoldDB" id="A0A0F4KT40"/>
<comment type="caution">
    <text evidence="1">The sequence shown here is derived from an EMBL/GenBank/DDBJ whole genome shotgun (WGS) entry which is preliminary data.</text>
</comment>
<evidence type="ECO:0000313" key="1">
    <source>
        <dbReference type="EMBL" id="KJY49837.1"/>
    </source>
</evidence>
<proteinExistence type="predicted"/>